<organism evidence="1">
    <name type="scientific">Anguilla anguilla</name>
    <name type="common">European freshwater eel</name>
    <name type="synonym">Muraena anguilla</name>
    <dbReference type="NCBI Taxonomy" id="7936"/>
    <lineage>
        <taxon>Eukaryota</taxon>
        <taxon>Metazoa</taxon>
        <taxon>Chordata</taxon>
        <taxon>Craniata</taxon>
        <taxon>Vertebrata</taxon>
        <taxon>Euteleostomi</taxon>
        <taxon>Actinopterygii</taxon>
        <taxon>Neopterygii</taxon>
        <taxon>Teleostei</taxon>
        <taxon>Anguilliformes</taxon>
        <taxon>Anguillidae</taxon>
        <taxon>Anguilla</taxon>
    </lineage>
</organism>
<reference evidence="1" key="2">
    <citation type="journal article" date="2015" name="Fish Shellfish Immunol.">
        <title>Early steps in the European eel (Anguilla anguilla)-Vibrio vulnificus interaction in the gills: Role of the RtxA13 toxin.</title>
        <authorList>
            <person name="Callol A."/>
            <person name="Pajuelo D."/>
            <person name="Ebbesson L."/>
            <person name="Teles M."/>
            <person name="MacKenzie S."/>
            <person name="Amaro C."/>
        </authorList>
    </citation>
    <scope>NUCLEOTIDE SEQUENCE</scope>
</reference>
<reference evidence="1" key="1">
    <citation type="submission" date="2014-11" db="EMBL/GenBank/DDBJ databases">
        <authorList>
            <person name="Amaro Gonzalez C."/>
        </authorList>
    </citation>
    <scope>NUCLEOTIDE SEQUENCE</scope>
</reference>
<sequence length="38" mass="4321">MIFGLGIGHIGILINIQAEIKLYTRAPNNFNKCSFQER</sequence>
<evidence type="ECO:0000313" key="1">
    <source>
        <dbReference type="EMBL" id="JAH35924.1"/>
    </source>
</evidence>
<accession>A0A0E9S3D8</accession>
<proteinExistence type="predicted"/>
<protein>
    <submittedName>
        <fullName evidence="1">Uncharacterized protein</fullName>
    </submittedName>
</protein>
<name>A0A0E9S3D8_ANGAN</name>
<dbReference type="EMBL" id="GBXM01072653">
    <property type="protein sequence ID" value="JAH35924.1"/>
    <property type="molecule type" value="Transcribed_RNA"/>
</dbReference>
<dbReference type="AlphaFoldDB" id="A0A0E9S3D8"/>